<comment type="caution">
    <text evidence="3">The sequence shown here is derived from an EMBL/GenBank/DDBJ whole genome shotgun (WGS) entry which is preliminary data.</text>
</comment>
<keyword evidence="4" id="KW-1185">Reference proteome</keyword>
<proteinExistence type="predicted"/>
<dbReference type="GeneID" id="78085151"/>
<dbReference type="eggNOG" id="COG2861">
    <property type="taxonomic scope" value="Bacteria"/>
</dbReference>
<evidence type="ECO:0000313" key="3">
    <source>
        <dbReference type="EMBL" id="EFV44185.1"/>
    </source>
</evidence>
<dbReference type="GO" id="GO:0005975">
    <property type="term" value="P:carbohydrate metabolic process"/>
    <property type="evidence" value="ECO:0007669"/>
    <property type="project" value="InterPro"/>
</dbReference>
<keyword evidence="2" id="KW-1133">Transmembrane helix</keyword>
<dbReference type="SUPFAM" id="SSF88713">
    <property type="entry name" value="Glycoside hydrolase/deacetylase"/>
    <property type="match status" value="1"/>
</dbReference>
<feature type="transmembrane region" description="Helical" evidence="2">
    <location>
        <begin position="31"/>
        <end position="50"/>
    </location>
</feature>
<keyword evidence="2" id="KW-0472">Membrane</keyword>
<dbReference type="AlphaFoldDB" id="E5Y745"/>
<feature type="compositionally biased region" description="Basic and acidic residues" evidence="1">
    <location>
        <begin position="503"/>
        <end position="516"/>
    </location>
</feature>
<gene>
    <name evidence="3" type="ORF">HMPREF0179_02009</name>
</gene>
<dbReference type="Proteomes" id="UP000006034">
    <property type="component" value="Unassembled WGS sequence"/>
</dbReference>
<evidence type="ECO:0000256" key="2">
    <source>
        <dbReference type="SAM" id="Phobius"/>
    </source>
</evidence>
<sequence length="516" mass="56513">MEWFPALRKRLAARGVHLPDPYPYTARTFKGSVLATLLAAILFLIAYAVWEAANYTARNVQRTAFMTIETTAATSRLVTEKAGQAVEALFPKPAPVTEASLESVLPPGSHLGNQMKDAIRQNTLPYQEGSGTLTDAARQIDFALLQTVLRLKLDKGRILLLTSDYRTQGKDIYHLQRMRIYLPPVVQDPAQQAPRNENGNAPSAETGDVKGPPEPVFRFLNALAESLDTWADRAVLTESPGKLTLATKGVLTHEIWFEATTDAFPILPPTDKAPRLTIVMNELGGDKAVTASLLALKLPITFSVLPFAKDAAATATAAHEAGQEVLVDMPMETMQSPFVKAGPGEITTKMSEEDMRILMDDALGHVPYATGASNFMGSRLTTDTAATRRFCEILARSGLYVLDDVTHQESILYAEARRRGLPAWRRALTLNDGPKTEGAVLADLKKAEETARAKGHAVVIATPAPHVLAALKRWSQERDKDIRLVPLRLQPVEEETFASEDIPSERQDDPTSPIEH</sequence>
<evidence type="ECO:0000313" key="4">
    <source>
        <dbReference type="Proteomes" id="UP000006034"/>
    </source>
</evidence>
<dbReference type="HOGENOM" id="CLU_527536_0_0_7"/>
<name>E5Y745_BILW3</name>
<accession>E5Y745</accession>
<dbReference type="OrthoDB" id="9784811at2"/>
<dbReference type="Pfam" id="PF04748">
    <property type="entry name" value="Polysacc_deac_2"/>
    <property type="match status" value="1"/>
</dbReference>
<protein>
    <recommendedName>
        <fullName evidence="5">Divergent polysaccharide deacetylase family protein</fullName>
    </recommendedName>
</protein>
<dbReference type="PANTHER" id="PTHR30105:SF2">
    <property type="entry name" value="DIVERGENT POLYSACCHARIDE DEACETYLASE SUPERFAMILY"/>
    <property type="match status" value="1"/>
</dbReference>
<reference evidence="3 4" key="1">
    <citation type="submission" date="2010-10" db="EMBL/GenBank/DDBJ databases">
        <authorList>
            <consortium name="The Broad Institute Genome Sequencing Platform"/>
            <person name="Ward D."/>
            <person name="Earl A."/>
            <person name="Feldgarden M."/>
            <person name="Young S.K."/>
            <person name="Gargeya S."/>
            <person name="Zeng Q."/>
            <person name="Alvarado L."/>
            <person name="Berlin A."/>
            <person name="Bochicchio J."/>
            <person name="Chapman S.B."/>
            <person name="Chen Z."/>
            <person name="Freedman E."/>
            <person name="Gellesch M."/>
            <person name="Goldberg J."/>
            <person name="Griggs A."/>
            <person name="Gujja S."/>
            <person name="Heilman E."/>
            <person name="Heiman D."/>
            <person name="Howarth C."/>
            <person name="Mehta T."/>
            <person name="Neiman D."/>
            <person name="Pearson M."/>
            <person name="Roberts A."/>
            <person name="Saif S."/>
            <person name="Shea T."/>
            <person name="Shenoy N."/>
            <person name="Sisk P."/>
            <person name="Stolte C."/>
            <person name="Sykes S."/>
            <person name="White J."/>
            <person name="Yandava C."/>
            <person name="Allen-Vercoe E."/>
            <person name="Sibley C."/>
            <person name="Ambrose C.E."/>
            <person name="Strauss J."/>
            <person name="Daigneault M."/>
            <person name="Haas B."/>
            <person name="Nusbaum C."/>
            <person name="Birren B."/>
        </authorList>
    </citation>
    <scope>NUCLEOTIDE SEQUENCE [LARGE SCALE GENOMIC DNA]</scope>
    <source>
        <strain evidence="3 4">3_1_6</strain>
    </source>
</reference>
<keyword evidence="2" id="KW-0812">Transmembrane</keyword>
<dbReference type="CDD" id="cd10936">
    <property type="entry name" value="CE4_DAC2"/>
    <property type="match status" value="1"/>
</dbReference>
<evidence type="ECO:0000256" key="1">
    <source>
        <dbReference type="SAM" id="MobiDB-lite"/>
    </source>
</evidence>
<dbReference type="RefSeq" id="WP_005027788.1">
    <property type="nucleotide sequence ID" value="NZ_KE150238.1"/>
</dbReference>
<dbReference type="InterPro" id="IPR006837">
    <property type="entry name" value="Divergent_DAC"/>
</dbReference>
<dbReference type="Gene3D" id="3.20.20.370">
    <property type="entry name" value="Glycoside hydrolase/deacetylase"/>
    <property type="match status" value="1"/>
</dbReference>
<evidence type="ECO:0008006" key="5">
    <source>
        <dbReference type="Google" id="ProtNLM"/>
    </source>
</evidence>
<reference evidence="3 4" key="2">
    <citation type="submission" date="2013-04" db="EMBL/GenBank/DDBJ databases">
        <title>The Genome Sequence of Bilophila wadsworthia 3_1_6.</title>
        <authorList>
            <consortium name="The Broad Institute Genomics Platform"/>
            <person name="Earl A."/>
            <person name="Ward D."/>
            <person name="Feldgarden M."/>
            <person name="Gevers D."/>
            <person name="Sibley C."/>
            <person name="Strauss J."/>
            <person name="Allen-Vercoe E."/>
            <person name="Walker B."/>
            <person name="Young S."/>
            <person name="Zeng Q."/>
            <person name="Gargeya S."/>
            <person name="Fitzgerald M."/>
            <person name="Haas B."/>
            <person name="Abouelleil A."/>
            <person name="Allen A.W."/>
            <person name="Alvarado L."/>
            <person name="Arachchi H.M."/>
            <person name="Berlin A.M."/>
            <person name="Chapman S.B."/>
            <person name="Gainer-Dewar J."/>
            <person name="Goldberg J."/>
            <person name="Griggs A."/>
            <person name="Gujja S."/>
            <person name="Hansen M."/>
            <person name="Howarth C."/>
            <person name="Imamovic A."/>
            <person name="Ireland A."/>
            <person name="Larimer J."/>
            <person name="McCowan C."/>
            <person name="Murphy C."/>
            <person name="Pearson M."/>
            <person name="Poon T.W."/>
            <person name="Priest M."/>
            <person name="Roberts A."/>
            <person name="Saif S."/>
            <person name="Shea T."/>
            <person name="Sisk P."/>
            <person name="Sykes S."/>
            <person name="Wortman J."/>
            <person name="Nusbaum C."/>
            <person name="Birren B."/>
        </authorList>
    </citation>
    <scope>NUCLEOTIDE SEQUENCE [LARGE SCALE GENOMIC DNA]</scope>
    <source>
        <strain evidence="3 4">3_1_6</strain>
    </source>
</reference>
<feature type="region of interest" description="Disordered" evidence="1">
    <location>
        <begin position="189"/>
        <end position="212"/>
    </location>
</feature>
<dbReference type="STRING" id="563192.HMPREF0179_02009"/>
<dbReference type="EMBL" id="ADCP02000001">
    <property type="protein sequence ID" value="EFV44185.1"/>
    <property type="molecule type" value="Genomic_DNA"/>
</dbReference>
<feature type="region of interest" description="Disordered" evidence="1">
    <location>
        <begin position="495"/>
        <end position="516"/>
    </location>
</feature>
<dbReference type="PANTHER" id="PTHR30105">
    <property type="entry name" value="UNCHARACTERIZED YIBQ-RELATED"/>
    <property type="match status" value="1"/>
</dbReference>
<organism evidence="3 4">
    <name type="scientific">Bilophila wadsworthia (strain 3_1_6)</name>
    <dbReference type="NCBI Taxonomy" id="563192"/>
    <lineage>
        <taxon>Bacteria</taxon>
        <taxon>Pseudomonadati</taxon>
        <taxon>Thermodesulfobacteriota</taxon>
        <taxon>Desulfovibrionia</taxon>
        <taxon>Desulfovibrionales</taxon>
        <taxon>Desulfovibrionaceae</taxon>
        <taxon>Bilophila</taxon>
    </lineage>
</organism>
<dbReference type="InterPro" id="IPR011330">
    <property type="entry name" value="Glyco_hydro/deAcase_b/a-brl"/>
</dbReference>